<dbReference type="CDD" id="cd01650">
    <property type="entry name" value="RT_nLTR_like"/>
    <property type="match status" value="1"/>
</dbReference>
<comment type="similarity">
    <text evidence="2">Belongs to the NOP14 family.</text>
</comment>
<dbReference type="PROSITE" id="PS50878">
    <property type="entry name" value="RT_POL"/>
    <property type="match status" value="1"/>
</dbReference>
<evidence type="ECO:0000256" key="7">
    <source>
        <dbReference type="SAM" id="MobiDB-lite"/>
    </source>
</evidence>
<feature type="region of interest" description="Disordered" evidence="7">
    <location>
        <begin position="482"/>
        <end position="630"/>
    </location>
</feature>
<sequence length="992" mass="113544">MKVWERVVEARVREMTSISVNQFGFMPGRSTTEAIHLVRRLVEHFRDKKKDLHMVFIDLENAYDKVPREVLWRCLEAKSVPEAYIRVIKDMYDGAKTRVRTVGGDSDHFPVVMGLHQGSALSPLLFALVMDALTRHIQGDVPWCMLFADDIVLIDETRVGVNERLEVWRQTLESKGFKLSRSKTEYLECKFSAESSEVGRDVKLGSQVIAKRDSFRYLGSVIQGEGEIDGDVTHRIGAGWSKWRLASGVLCDKKVPQKLKGKFYRAVVRPAMLYGAECWPVKNSHVQRMKVAEMRMLRWMRGLTRLDRIRNEVIREKVGVALVDEKMREARLRWYGHVRRRRPDAPVRIYKSAILGHLNSHGSQNALAGPVEAEENRQKTKKEVMEEIIQKSKFFKAQKAKDREENDELTEQLDKDFTSLVESKALLSLTQPDKINALKALVNKNISVGNVKKDEVADVPRKASIGKEKPDTYEMLVSEMALDMRARPSDRTKTPEEIAQEEKERLELLEQERQKRMAAADDESDEDGNASDDNSKLVKDPRTVSGDDLGDDLEEVPRTKLGWIGEILRRKENELESEDAASSGDSDDGEDEGSDDGEDEGNDDGEDEGSDEYDEEQGKTQTIKDWEQSDDDIIDTELEDDDEGFGDDAKKVVKIKDHKEENLSITVAAENKKKMQVFYGVLLQYFAVLANKKPLNSKLLNLLVKPLMEMSAVSPYFAAICARQRLQRTRAQFCEDLKNTGKSSWPSLKTIFLLRLWSMIFPCSDFRHCVMTPAILLMCEYLMRCTIISGRDIAIASFLCSLLLSVIKQSQKFCPEAIVFIQTLLMAALDRKQRSNSQLDNLMEIKELGPLLCIRSSKVEMDSLDFLTLMDLPEDSQYFHSDNYRTSMLVTVLETLQGFVNVYKELISFPEIFMLISKLLCKMAGENHIPDALREKIKDVSQLIDTKAQEHHMLRQPLKMRKKKPVPIRMLNPKFEENFVKGRDYDPDRERA</sequence>
<dbReference type="Proteomes" id="UP000187609">
    <property type="component" value="Unassembled WGS sequence"/>
</dbReference>
<proteinExistence type="inferred from homology"/>
<comment type="subcellular location">
    <subcellularLocation>
        <location evidence="1">Nucleus</location>
        <location evidence="1">Nucleolus</location>
    </subcellularLocation>
</comment>
<dbReference type="Gramene" id="OIT01734">
    <property type="protein sequence ID" value="OIT01734"/>
    <property type="gene ID" value="A4A49_23275"/>
</dbReference>
<feature type="compositionally biased region" description="Acidic residues" evidence="7">
    <location>
        <begin position="520"/>
        <end position="530"/>
    </location>
</feature>
<keyword evidence="10" id="KW-1185">Reference proteome</keyword>
<feature type="domain" description="Reverse transcriptase" evidence="8">
    <location>
        <begin position="1"/>
        <end position="222"/>
    </location>
</feature>
<dbReference type="STRING" id="49451.A0A1J6I9S5"/>
<dbReference type="Pfam" id="PF04147">
    <property type="entry name" value="Nop14"/>
    <property type="match status" value="2"/>
</dbReference>
<feature type="compositionally biased region" description="Basic and acidic residues" evidence="7">
    <location>
        <begin position="616"/>
        <end position="627"/>
    </location>
</feature>
<evidence type="ECO:0000313" key="9">
    <source>
        <dbReference type="EMBL" id="OIT01734.1"/>
    </source>
</evidence>
<gene>
    <name evidence="9" type="ORF">A4A49_23275</name>
</gene>
<evidence type="ECO:0000256" key="1">
    <source>
        <dbReference type="ARBA" id="ARBA00004604"/>
    </source>
</evidence>
<evidence type="ECO:0000256" key="4">
    <source>
        <dbReference type="ARBA" id="ARBA00022552"/>
    </source>
</evidence>
<dbReference type="InterPro" id="IPR000477">
    <property type="entry name" value="RT_dom"/>
</dbReference>
<dbReference type="Pfam" id="PF00078">
    <property type="entry name" value="RVT_1"/>
    <property type="match status" value="1"/>
</dbReference>
<accession>A0A1J6I9S5</accession>
<evidence type="ECO:0000256" key="2">
    <source>
        <dbReference type="ARBA" id="ARBA00007466"/>
    </source>
</evidence>
<keyword evidence="3" id="KW-0690">Ribosome biogenesis</keyword>
<comment type="caution">
    <text evidence="9">The sequence shown here is derived from an EMBL/GenBank/DDBJ whole genome shotgun (WGS) entry which is preliminary data.</text>
</comment>
<dbReference type="AlphaFoldDB" id="A0A1J6I9S5"/>
<dbReference type="PANTHER" id="PTHR23183:SF0">
    <property type="entry name" value="NUCLEOLAR PROTEIN 14"/>
    <property type="match status" value="1"/>
</dbReference>
<organism evidence="9 10">
    <name type="scientific">Nicotiana attenuata</name>
    <name type="common">Coyote tobacco</name>
    <dbReference type="NCBI Taxonomy" id="49451"/>
    <lineage>
        <taxon>Eukaryota</taxon>
        <taxon>Viridiplantae</taxon>
        <taxon>Streptophyta</taxon>
        <taxon>Embryophyta</taxon>
        <taxon>Tracheophyta</taxon>
        <taxon>Spermatophyta</taxon>
        <taxon>Magnoliopsida</taxon>
        <taxon>eudicotyledons</taxon>
        <taxon>Gunneridae</taxon>
        <taxon>Pentapetalae</taxon>
        <taxon>asterids</taxon>
        <taxon>lamiids</taxon>
        <taxon>Solanales</taxon>
        <taxon>Solanaceae</taxon>
        <taxon>Nicotianoideae</taxon>
        <taxon>Nicotianeae</taxon>
        <taxon>Nicotiana</taxon>
    </lineage>
</organism>
<dbReference type="GO" id="GO:0032040">
    <property type="term" value="C:small-subunit processome"/>
    <property type="evidence" value="ECO:0007669"/>
    <property type="project" value="InterPro"/>
</dbReference>
<keyword evidence="5" id="KW-0539">Nucleus</keyword>
<dbReference type="InterPro" id="IPR043128">
    <property type="entry name" value="Rev_trsase/Diguanyl_cyclase"/>
</dbReference>
<feature type="compositionally biased region" description="Basic and acidic residues" evidence="7">
    <location>
        <begin position="482"/>
        <end position="519"/>
    </location>
</feature>
<evidence type="ECO:0000256" key="5">
    <source>
        <dbReference type="ARBA" id="ARBA00023242"/>
    </source>
</evidence>
<reference evidence="9" key="1">
    <citation type="submission" date="2016-11" db="EMBL/GenBank/DDBJ databases">
        <title>The genome of Nicotiana attenuata.</title>
        <authorList>
            <person name="Xu S."/>
            <person name="Brockmoeller T."/>
            <person name="Gaquerel E."/>
            <person name="Navarro A."/>
            <person name="Kuhl H."/>
            <person name="Gase K."/>
            <person name="Ling Z."/>
            <person name="Zhou W."/>
            <person name="Kreitzer C."/>
            <person name="Stanke M."/>
            <person name="Tang H."/>
            <person name="Lyons E."/>
            <person name="Pandey P."/>
            <person name="Pandey S.P."/>
            <person name="Timmermann B."/>
            <person name="Baldwin I.T."/>
        </authorList>
    </citation>
    <scope>NUCLEOTIDE SEQUENCE [LARGE SCALE GENOMIC DNA]</scope>
    <source>
        <strain evidence="9">UT</strain>
    </source>
</reference>
<protein>
    <recommendedName>
        <fullName evidence="8">Reverse transcriptase domain-containing protein</fullName>
    </recommendedName>
</protein>
<evidence type="ECO:0000256" key="6">
    <source>
        <dbReference type="ARBA" id="ARBA00024695"/>
    </source>
</evidence>
<dbReference type="PANTHER" id="PTHR23183">
    <property type="entry name" value="NOP14"/>
    <property type="match status" value="1"/>
</dbReference>
<dbReference type="GO" id="GO:0030490">
    <property type="term" value="P:maturation of SSU-rRNA"/>
    <property type="evidence" value="ECO:0007669"/>
    <property type="project" value="TreeGrafter"/>
</dbReference>
<dbReference type="EMBL" id="MJEQ01037188">
    <property type="protein sequence ID" value="OIT01734.1"/>
    <property type="molecule type" value="Genomic_DNA"/>
</dbReference>
<comment type="function">
    <text evidence="6">Involved in nucleolar processing of pre-18S ribosomal RNA. Has a role in the nuclear export of 40S pre-ribosomal subunit to the cytoplasm.</text>
</comment>
<feature type="compositionally biased region" description="Basic and acidic residues" evidence="7">
    <location>
        <begin position="533"/>
        <end position="542"/>
    </location>
</feature>
<name>A0A1J6I9S5_NICAT</name>
<feature type="compositionally biased region" description="Acidic residues" evidence="7">
    <location>
        <begin position="575"/>
        <end position="615"/>
    </location>
</feature>
<keyword evidence="4" id="KW-0698">rRNA processing</keyword>
<evidence type="ECO:0000313" key="10">
    <source>
        <dbReference type="Proteomes" id="UP000187609"/>
    </source>
</evidence>
<dbReference type="SUPFAM" id="SSF56672">
    <property type="entry name" value="DNA/RNA polymerases"/>
    <property type="match status" value="1"/>
</dbReference>
<evidence type="ECO:0000256" key="3">
    <source>
        <dbReference type="ARBA" id="ARBA00022517"/>
    </source>
</evidence>
<dbReference type="GO" id="GO:0030692">
    <property type="term" value="C:Noc4p-Nop14p complex"/>
    <property type="evidence" value="ECO:0007669"/>
    <property type="project" value="TreeGrafter"/>
</dbReference>
<dbReference type="Gene3D" id="3.30.70.270">
    <property type="match status" value="1"/>
</dbReference>
<dbReference type="InterPro" id="IPR043502">
    <property type="entry name" value="DNA/RNA_pol_sf"/>
</dbReference>
<dbReference type="InterPro" id="IPR007276">
    <property type="entry name" value="Nop14"/>
</dbReference>
<evidence type="ECO:0000259" key="8">
    <source>
        <dbReference type="PROSITE" id="PS50878"/>
    </source>
</evidence>